<evidence type="ECO:0000313" key="2">
    <source>
        <dbReference type="EMBL" id="CAG7836722.1"/>
    </source>
</evidence>
<dbReference type="Proteomes" id="UP000708208">
    <property type="component" value="Unassembled WGS sequence"/>
</dbReference>
<protein>
    <recommendedName>
        <fullName evidence="1">Glycosyl hydrolase family 38 C-terminal domain-containing protein</fullName>
    </recommendedName>
</protein>
<evidence type="ECO:0000313" key="3">
    <source>
        <dbReference type="Proteomes" id="UP000708208"/>
    </source>
</evidence>
<dbReference type="OrthoDB" id="10261055at2759"/>
<keyword evidence="3" id="KW-1185">Reference proteome</keyword>
<organism evidence="2 3">
    <name type="scientific">Allacma fusca</name>
    <dbReference type="NCBI Taxonomy" id="39272"/>
    <lineage>
        <taxon>Eukaryota</taxon>
        <taxon>Metazoa</taxon>
        <taxon>Ecdysozoa</taxon>
        <taxon>Arthropoda</taxon>
        <taxon>Hexapoda</taxon>
        <taxon>Collembola</taxon>
        <taxon>Symphypleona</taxon>
        <taxon>Sminthuridae</taxon>
        <taxon>Allacma</taxon>
    </lineage>
</organism>
<accession>A0A8J2LUC0</accession>
<dbReference type="PANTHER" id="PTHR11607:SF3">
    <property type="entry name" value="LYSOSOMAL ALPHA-MANNOSIDASE"/>
    <property type="match status" value="1"/>
</dbReference>
<dbReference type="GO" id="GO:0006013">
    <property type="term" value="P:mannose metabolic process"/>
    <property type="evidence" value="ECO:0007669"/>
    <property type="project" value="InterPro"/>
</dbReference>
<comment type="caution">
    <text evidence="2">The sequence shown here is derived from an EMBL/GenBank/DDBJ whole genome shotgun (WGS) entry which is preliminary data.</text>
</comment>
<dbReference type="Pfam" id="PF07748">
    <property type="entry name" value="Glyco_hydro_38C"/>
    <property type="match status" value="1"/>
</dbReference>
<evidence type="ECO:0000259" key="1">
    <source>
        <dbReference type="Pfam" id="PF07748"/>
    </source>
</evidence>
<dbReference type="PANTHER" id="PTHR11607">
    <property type="entry name" value="ALPHA-MANNOSIDASE"/>
    <property type="match status" value="1"/>
</dbReference>
<dbReference type="EMBL" id="CAJVCH010571133">
    <property type="protein sequence ID" value="CAG7836722.1"/>
    <property type="molecule type" value="Genomic_DNA"/>
</dbReference>
<dbReference type="GO" id="GO:0006491">
    <property type="term" value="P:N-glycan processing"/>
    <property type="evidence" value="ECO:0007669"/>
    <property type="project" value="TreeGrafter"/>
</dbReference>
<dbReference type="GO" id="GO:0004559">
    <property type="term" value="F:alpha-mannosidase activity"/>
    <property type="evidence" value="ECO:0007669"/>
    <property type="project" value="InterPro"/>
</dbReference>
<dbReference type="InterPro" id="IPR011682">
    <property type="entry name" value="Glyco_hydro_38_C"/>
</dbReference>
<name>A0A8J2LUC0_9HEXA</name>
<feature type="domain" description="Glycosyl hydrolase family 38 C-terminal" evidence="1">
    <location>
        <begin position="10"/>
        <end position="181"/>
    </location>
</feature>
<proteinExistence type="predicted"/>
<sequence>TTDRASHPFDLTFRYYNSKHGSGVYSFNPRGKQSLPIQADLPPIVIVEGKLQSYVEVWLPTVKHKLTLYNTKGFEDYALDIKNTIDITQLFNFELLMRITTNISSNNTFYTDNSNGFQMMRRKTREKIPIQGNYYPLASSAFIEDSQTRLTILTAQPGAGASFKPGELEIIQDRIIHMDDSHGMGEGGSDNLETVSKYRVLLEDIKASNETSDNNKYVPFLSLAAHHHINTLLHPVRGFVLREKKKTVAVGAPIAVNFSSEVTEIVEESEVHTVNKIVEESEVHTVNSNGDGIKSKRGSSLQGEIRPSSLMQHQIADYIPGSNNLNPCDIFLATVQPLPEYRSSQEVNDTKLFLTAGNVGLVFHRGLFEDKYRRTSLTFVHEDGDISSDVVQLEQMSVQGIIAEYKNLEESPWKSPILFDLKG</sequence>
<gene>
    <name evidence="2" type="ORF">AFUS01_LOCUS45932</name>
</gene>
<dbReference type="GO" id="GO:0000139">
    <property type="term" value="C:Golgi membrane"/>
    <property type="evidence" value="ECO:0007669"/>
    <property type="project" value="TreeGrafter"/>
</dbReference>
<dbReference type="AlphaFoldDB" id="A0A8J2LUC0"/>
<dbReference type="InterPro" id="IPR050843">
    <property type="entry name" value="Glycosyl_Hydrlase_38"/>
</dbReference>
<reference evidence="2" key="1">
    <citation type="submission" date="2021-06" db="EMBL/GenBank/DDBJ databases">
        <authorList>
            <person name="Hodson N. C."/>
            <person name="Mongue J. A."/>
            <person name="Jaron S. K."/>
        </authorList>
    </citation>
    <scope>NUCLEOTIDE SEQUENCE</scope>
</reference>
<feature type="non-terminal residue" evidence="2">
    <location>
        <position position="1"/>
    </location>
</feature>